<dbReference type="SMART" id="SM00490">
    <property type="entry name" value="HELICc"/>
    <property type="match status" value="1"/>
</dbReference>
<dbReference type="PROSITE" id="PS51192">
    <property type="entry name" value="HELICASE_ATP_BIND_1"/>
    <property type="match status" value="1"/>
</dbReference>
<protein>
    <recommendedName>
        <fullName evidence="7">DNA 3'-5' helicase</fullName>
        <ecNumber evidence="7">5.6.2.4</ecNumber>
    </recommendedName>
</protein>
<dbReference type="SUPFAM" id="SSF52540">
    <property type="entry name" value="P-loop containing nucleoside triphosphate hydrolases"/>
    <property type="match status" value="1"/>
</dbReference>
<evidence type="ECO:0000256" key="3">
    <source>
        <dbReference type="ARBA" id="ARBA00022840"/>
    </source>
</evidence>
<reference evidence="11 12" key="1">
    <citation type="submission" date="2018-11" db="EMBL/GenBank/DDBJ databases">
        <title>Complete genome sequencing of the Actinobacteria Serinibacter sp. K3-2.</title>
        <authorList>
            <person name="Rakitin A.L."/>
            <person name="Beletsky A.V."/>
            <person name="Mardanov A.V."/>
            <person name="Ravin N.V."/>
            <person name="Gromova A.S."/>
            <person name="Filippova S.N."/>
            <person name="Gal'Chenko V.F."/>
        </authorList>
    </citation>
    <scope>NUCLEOTIDE SEQUENCE [LARGE SCALE GENOMIC DNA]</scope>
    <source>
        <strain evidence="11 12">K3-2</strain>
    </source>
</reference>
<dbReference type="GO" id="GO:0005737">
    <property type="term" value="C:cytoplasm"/>
    <property type="evidence" value="ECO:0007669"/>
    <property type="project" value="TreeGrafter"/>
</dbReference>
<dbReference type="Pfam" id="PF00271">
    <property type="entry name" value="Helicase_C"/>
    <property type="match status" value="1"/>
</dbReference>
<dbReference type="GO" id="GO:0043138">
    <property type="term" value="F:3'-5' DNA helicase activity"/>
    <property type="evidence" value="ECO:0007669"/>
    <property type="project" value="UniProtKB-EC"/>
</dbReference>
<dbReference type="InterPro" id="IPR029057">
    <property type="entry name" value="PRTase-like"/>
</dbReference>
<dbReference type="AlphaFoldDB" id="A0A4Z1E8M3"/>
<dbReference type="SUPFAM" id="SSF53271">
    <property type="entry name" value="PRTase-like"/>
    <property type="match status" value="1"/>
</dbReference>
<sequence>MIDMTDLPPLEEPPYDPEYDDAPPDTGGPGGGSNREETGGAGRRASGGREPAGSDRRSETRTSETRTSGTRTSETRTSVTSPPATPIETVVREDVESSDELRSEAETALRALVGRDDAVLREDQWRAISALVADRARALVVQRTGWGKSAVYFVATSLLRARGAGPTVIVSPLLALMRDQVAAASRAGIRAVTINSANVTEWDGIHADIAAGEVDVLLCSPERLNNPAFRAEVLPRLAATAGLVVVDEAHCVSDWGHDFRPDYRRIRTLLETLPPGTPVLATTATANERVSTDVAEQLGAGLASTTTGGAAVGTSGGAAGAGEVLVLRGSLARDSLRLAVLPRADAAVRVAWLMEYLRGVEGSGIVYCLTVAMAEEVATQLRGAGLDVAAYTGRTEPSEREQLEADLLSNRVKALVATSALGMGFDKPDLGFVVHLGAPSSPIAYYQQIGRAGRGVASADVVLAPGPEDRAIWDYFGSLAFPPAETVHQVLEALAGSPDRIASTARLETAVDLRRSRLEMMLSVLDVDGAVSKVRGGWQLTGQEWVYDAERYARVEQARLAEQASMIAYEKLDGTDACRVAYLRRQLDDPELPADWRCGRCDLCDGPWAPTLPGADAAEDVRVSLARAGVEIVPRRQWPTGMPGIGIDLAGRIAVDDRSEPGTALARMDGIGLASSVRDAVGPSATDGQVGPELRAATRAVLERWITGGGIRVDGVVSVSSATRPQLVDHLTRGAAAVLGVPVVGRFVARGGMPPGRHDLNSAQRLAVVDRRLELELSDGARAGLANRTLLLVDDYTDSGWTLTLAARLLRRAGAVAVHPFTLGVR</sequence>
<dbReference type="GO" id="GO:0003677">
    <property type="term" value="F:DNA binding"/>
    <property type="evidence" value="ECO:0007669"/>
    <property type="project" value="UniProtKB-KW"/>
</dbReference>
<gene>
    <name evidence="11" type="ORF">SERN_0033</name>
</gene>
<dbReference type="Pfam" id="PF00270">
    <property type="entry name" value="DEAD"/>
    <property type="match status" value="1"/>
</dbReference>
<dbReference type="SMART" id="SM00487">
    <property type="entry name" value="DEXDc"/>
    <property type="match status" value="1"/>
</dbReference>
<comment type="caution">
    <text evidence="11">The sequence shown here is derived from an EMBL/GenBank/DDBJ whole genome shotgun (WGS) entry which is preliminary data.</text>
</comment>
<evidence type="ECO:0000256" key="1">
    <source>
        <dbReference type="ARBA" id="ARBA00005446"/>
    </source>
</evidence>
<evidence type="ECO:0000256" key="5">
    <source>
        <dbReference type="ARBA" id="ARBA00023235"/>
    </source>
</evidence>
<feature type="compositionally biased region" description="Basic and acidic residues" evidence="8">
    <location>
        <begin position="90"/>
        <end position="102"/>
    </location>
</feature>
<dbReference type="EC" id="5.6.2.4" evidence="7"/>
<evidence type="ECO:0000256" key="8">
    <source>
        <dbReference type="SAM" id="MobiDB-lite"/>
    </source>
</evidence>
<dbReference type="GO" id="GO:0043590">
    <property type="term" value="C:bacterial nucleoid"/>
    <property type="evidence" value="ECO:0007669"/>
    <property type="project" value="TreeGrafter"/>
</dbReference>
<feature type="compositionally biased region" description="Basic and acidic residues" evidence="8">
    <location>
        <begin position="52"/>
        <end position="64"/>
    </location>
</feature>
<comment type="catalytic activity">
    <reaction evidence="6">
        <text>Couples ATP hydrolysis with the unwinding of duplex DNA by translocating in the 3'-5' direction.</text>
        <dbReference type="EC" id="5.6.2.4"/>
    </reaction>
</comment>
<evidence type="ECO:0000256" key="4">
    <source>
        <dbReference type="ARBA" id="ARBA00023125"/>
    </source>
</evidence>
<evidence type="ECO:0000256" key="2">
    <source>
        <dbReference type="ARBA" id="ARBA00022741"/>
    </source>
</evidence>
<feature type="compositionally biased region" description="Low complexity" evidence="8">
    <location>
        <begin position="65"/>
        <end position="81"/>
    </location>
</feature>
<dbReference type="Gene3D" id="3.40.50.300">
    <property type="entry name" value="P-loop containing nucleotide triphosphate hydrolases"/>
    <property type="match status" value="2"/>
</dbReference>
<dbReference type="InterPro" id="IPR014001">
    <property type="entry name" value="Helicase_ATP-bd"/>
</dbReference>
<evidence type="ECO:0000259" key="10">
    <source>
        <dbReference type="PROSITE" id="PS51194"/>
    </source>
</evidence>
<keyword evidence="11" id="KW-0378">Hydrolase</keyword>
<organism evidence="11 12">
    <name type="scientific">Serinibacter arcticus</name>
    <dbReference type="NCBI Taxonomy" id="1655435"/>
    <lineage>
        <taxon>Bacteria</taxon>
        <taxon>Bacillati</taxon>
        <taxon>Actinomycetota</taxon>
        <taxon>Actinomycetes</taxon>
        <taxon>Micrococcales</taxon>
        <taxon>Beutenbergiaceae</taxon>
        <taxon>Serinibacter</taxon>
    </lineage>
</organism>
<evidence type="ECO:0000259" key="9">
    <source>
        <dbReference type="PROSITE" id="PS51192"/>
    </source>
</evidence>
<dbReference type="PANTHER" id="PTHR13710">
    <property type="entry name" value="DNA HELICASE RECQ FAMILY MEMBER"/>
    <property type="match status" value="1"/>
</dbReference>
<dbReference type="EMBL" id="RHPJ01000001">
    <property type="protein sequence ID" value="TGO05841.1"/>
    <property type="molecule type" value="Genomic_DNA"/>
</dbReference>
<dbReference type="PANTHER" id="PTHR13710:SF105">
    <property type="entry name" value="ATP-DEPENDENT DNA HELICASE Q1"/>
    <property type="match status" value="1"/>
</dbReference>
<dbReference type="InterPro" id="IPR001650">
    <property type="entry name" value="Helicase_C-like"/>
</dbReference>
<dbReference type="GO" id="GO:0006310">
    <property type="term" value="P:DNA recombination"/>
    <property type="evidence" value="ECO:0007669"/>
    <property type="project" value="TreeGrafter"/>
</dbReference>
<dbReference type="GO" id="GO:0030894">
    <property type="term" value="C:replisome"/>
    <property type="evidence" value="ECO:0007669"/>
    <property type="project" value="TreeGrafter"/>
</dbReference>
<accession>A0A4Z1E8M3</accession>
<evidence type="ECO:0000256" key="7">
    <source>
        <dbReference type="ARBA" id="ARBA00034808"/>
    </source>
</evidence>
<dbReference type="GO" id="GO:0009378">
    <property type="term" value="F:four-way junction helicase activity"/>
    <property type="evidence" value="ECO:0007669"/>
    <property type="project" value="TreeGrafter"/>
</dbReference>
<dbReference type="InterPro" id="IPR000836">
    <property type="entry name" value="PRTase_dom"/>
</dbReference>
<dbReference type="GO" id="GO:0005524">
    <property type="term" value="F:ATP binding"/>
    <property type="evidence" value="ECO:0007669"/>
    <property type="project" value="UniProtKB-KW"/>
</dbReference>
<keyword evidence="5" id="KW-0413">Isomerase</keyword>
<evidence type="ECO:0000313" key="11">
    <source>
        <dbReference type="EMBL" id="TGO05841.1"/>
    </source>
</evidence>
<evidence type="ECO:0000256" key="6">
    <source>
        <dbReference type="ARBA" id="ARBA00034617"/>
    </source>
</evidence>
<dbReference type="GO" id="GO:0006281">
    <property type="term" value="P:DNA repair"/>
    <property type="evidence" value="ECO:0007669"/>
    <property type="project" value="TreeGrafter"/>
</dbReference>
<keyword evidence="12" id="KW-1185">Reference proteome</keyword>
<dbReference type="InterPro" id="IPR027417">
    <property type="entry name" value="P-loop_NTPase"/>
</dbReference>
<keyword evidence="2" id="KW-0547">Nucleotide-binding</keyword>
<dbReference type="Proteomes" id="UP000297318">
    <property type="component" value="Unassembled WGS sequence"/>
</dbReference>
<feature type="domain" description="Helicase C-terminal" evidence="10">
    <location>
        <begin position="352"/>
        <end position="502"/>
    </location>
</feature>
<proteinExistence type="inferred from homology"/>
<dbReference type="PROSITE" id="PS51194">
    <property type="entry name" value="HELICASE_CTER"/>
    <property type="match status" value="1"/>
</dbReference>
<dbReference type="Gene3D" id="3.40.50.2020">
    <property type="match status" value="1"/>
</dbReference>
<feature type="compositionally biased region" description="Acidic residues" evidence="8">
    <location>
        <begin position="13"/>
        <end position="23"/>
    </location>
</feature>
<name>A0A4Z1E8M3_9MICO</name>
<keyword evidence="4" id="KW-0238">DNA-binding</keyword>
<evidence type="ECO:0000313" key="12">
    <source>
        <dbReference type="Proteomes" id="UP000297318"/>
    </source>
</evidence>
<feature type="domain" description="Helicase ATP-binding" evidence="9">
    <location>
        <begin position="129"/>
        <end position="304"/>
    </location>
</feature>
<keyword evidence="11" id="KW-0347">Helicase</keyword>
<keyword evidence="3" id="KW-0067">ATP-binding</keyword>
<feature type="region of interest" description="Disordered" evidence="8">
    <location>
        <begin position="1"/>
        <end position="102"/>
    </location>
</feature>
<comment type="similarity">
    <text evidence="1">Belongs to the helicase family. RecQ subfamily.</text>
</comment>
<dbReference type="CDD" id="cd06223">
    <property type="entry name" value="PRTases_typeI"/>
    <property type="match status" value="1"/>
</dbReference>
<dbReference type="InterPro" id="IPR011545">
    <property type="entry name" value="DEAD/DEAH_box_helicase_dom"/>
</dbReference>